<dbReference type="OrthoDB" id="1841441at2759"/>
<reference evidence="2" key="1">
    <citation type="submission" date="2019-11" db="EMBL/GenBank/DDBJ databases">
        <authorList>
            <person name="Liu Y."/>
            <person name="Hou J."/>
            <person name="Li T.-Q."/>
            <person name="Guan C.-H."/>
            <person name="Wu X."/>
            <person name="Wu H.-Z."/>
            <person name="Ling F."/>
            <person name="Zhang R."/>
            <person name="Shi X.-G."/>
            <person name="Ren J.-P."/>
            <person name="Chen E.-F."/>
            <person name="Sun J.-M."/>
        </authorList>
    </citation>
    <scope>NUCLEOTIDE SEQUENCE</scope>
    <source>
        <strain evidence="2">Adult_tree_wgs_1</strain>
        <tissue evidence="2">Leaves</tissue>
    </source>
</reference>
<evidence type="ECO:0000313" key="3">
    <source>
        <dbReference type="Proteomes" id="UP000626092"/>
    </source>
</evidence>
<dbReference type="PANTHER" id="PTHR34061:SF2">
    <property type="entry name" value="PROTEIN, PUTATIVE-RELATED"/>
    <property type="match status" value="1"/>
</dbReference>
<keyword evidence="3" id="KW-1185">Reference proteome</keyword>
<sequence>MAATTSTSCTSTTFLNLRSNPVEPRVRSSRGQGSPGCGKLDGVAMWLANGVASAFFASLERCSCIRIATEDDGDEANDLPLIFNVDGNHRHDGGSGSQRRRAAGKGKKGGASLEDY</sequence>
<organism evidence="2 3">
    <name type="scientific">Rhododendron simsii</name>
    <name type="common">Sims's rhododendron</name>
    <dbReference type="NCBI Taxonomy" id="118357"/>
    <lineage>
        <taxon>Eukaryota</taxon>
        <taxon>Viridiplantae</taxon>
        <taxon>Streptophyta</taxon>
        <taxon>Embryophyta</taxon>
        <taxon>Tracheophyta</taxon>
        <taxon>Spermatophyta</taxon>
        <taxon>Magnoliopsida</taxon>
        <taxon>eudicotyledons</taxon>
        <taxon>Gunneridae</taxon>
        <taxon>Pentapetalae</taxon>
        <taxon>asterids</taxon>
        <taxon>Ericales</taxon>
        <taxon>Ericaceae</taxon>
        <taxon>Ericoideae</taxon>
        <taxon>Rhodoreae</taxon>
        <taxon>Rhododendron</taxon>
    </lineage>
</organism>
<proteinExistence type="predicted"/>
<comment type="caution">
    <text evidence="2">The sequence shown here is derived from an EMBL/GenBank/DDBJ whole genome shotgun (WGS) entry which is preliminary data.</text>
</comment>
<evidence type="ECO:0000256" key="1">
    <source>
        <dbReference type="SAM" id="MobiDB-lite"/>
    </source>
</evidence>
<dbReference type="PANTHER" id="PTHR34061">
    <property type="entry name" value="PROTEIN, PUTATIVE-RELATED"/>
    <property type="match status" value="1"/>
</dbReference>
<protein>
    <submittedName>
        <fullName evidence="2">Uncharacterized protein</fullName>
    </submittedName>
</protein>
<gene>
    <name evidence="2" type="ORF">RHSIM_Rhsim07G0217700</name>
</gene>
<name>A0A834GS37_RHOSS</name>
<evidence type="ECO:0000313" key="2">
    <source>
        <dbReference type="EMBL" id="KAF7139570.1"/>
    </source>
</evidence>
<dbReference type="EMBL" id="WJXA01000007">
    <property type="protein sequence ID" value="KAF7139570.1"/>
    <property type="molecule type" value="Genomic_DNA"/>
</dbReference>
<feature type="compositionally biased region" description="Basic residues" evidence="1">
    <location>
        <begin position="98"/>
        <end position="108"/>
    </location>
</feature>
<feature type="region of interest" description="Disordered" evidence="1">
    <location>
        <begin position="86"/>
        <end position="116"/>
    </location>
</feature>
<dbReference type="AlphaFoldDB" id="A0A834GS37"/>
<dbReference type="Proteomes" id="UP000626092">
    <property type="component" value="Unassembled WGS sequence"/>
</dbReference>
<accession>A0A834GS37</accession>